<proteinExistence type="inferred from homology"/>
<dbReference type="EC" id="3.1.11.6" evidence="6"/>
<name>A0A2P7SJ58_9HYPH</name>
<dbReference type="AlphaFoldDB" id="A0A2P7SJ58"/>
<dbReference type="Gene3D" id="1.10.287.1040">
    <property type="entry name" value="Exonuclease VII, small subunit"/>
    <property type="match status" value="1"/>
</dbReference>
<dbReference type="OrthoDB" id="9808145at2"/>
<dbReference type="RefSeq" id="WP_106771630.1">
    <property type="nucleotide sequence ID" value="NZ_PXYK01000006.1"/>
</dbReference>
<dbReference type="PANTHER" id="PTHR34137">
    <property type="entry name" value="EXODEOXYRIBONUCLEASE 7 SMALL SUBUNIT"/>
    <property type="match status" value="1"/>
</dbReference>
<keyword evidence="2 6" id="KW-0963">Cytoplasm</keyword>
<dbReference type="SUPFAM" id="SSF116842">
    <property type="entry name" value="XseB-like"/>
    <property type="match status" value="1"/>
</dbReference>
<evidence type="ECO:0000256" key="6">
    <source>
        <dbReference type="HAMAP-Rule" id="MF_00337"/>
    </source>
</evidence>
<dbReference type="NCBIfam" id="NF002139">
    <property type="entry name" value="PRK00977.1-3"/>
    <property type="match status" value="1"/>
</dbReference>
<dbReference type="NCBIfam" id="TIGR01280">
    <property type="entry name" value="xseB"/>
    <property type="match status" value="1"/>
</dbReference>
<evidence type="ECO:0000313" key="8">
    <source>
        <dbReference type="Proteomes" id="UP000241229"/>
    </source>
</evidence>
<organism evidence="7 8">
    <name type="scientific">Kumtagia ephedrae</name>
    <dbReference type="NCBI Taxonomy" id="2116701"/>
    <lineage>
        <taxon>Bacteria</taxon>
        <taxon>Pseudomonadati</taxon>
        <taxon>Pseudomonadota</taxon>
        <taxon>Alphaproteobacteria</taxon>
        <taxon>Hyphomicrobiales</taxon>
        <taxon>Phyllobacteriaceae</taxon>
        <taxon>Kumtagia</taxon>
    </lineage>
</organism>
<comment type="subunit">
    <text evidence="6">Heterooligomer composed of large and small subunits.</text>
</comment>
<dbReference type="GO" id="GO:0006308">
    <property type="term" value="P:DNA catabolic process"/>
    <property type="evidence" value="ECO:0007669"/>
    <property type="project" value="UniProtKB-UniRule"/>
</dbReference>
<dbReference type="EMBL" id="PXYK01000006">
    <property type="protein sequence ID" value="PSJ62528.1"/>
    <property type="molecule type" value="Genomic_DNA"/>
</dbReference>
<keyword evidence="5 6" id="KW-0269">Exonuclease</keyword>
<dbReference type="GO" id="GO:0008855">
    <property type="term" value="F:exodeoxyribonuclease VII activity"/>
    <property type="evidence" value="ECO:0007669"/>
    <property type="project" value="UniProtKB-UniRule"/>
</dbReference>
<evidence type="ECO:0000256" key="3">
    <source>
        <dbReference type="ARBA" id="ARBA00022722"/>
    </source>
</evidence>
<comment type="similarity">
    <text evidence="1 6">Belongs to the XseB family.</text>
</comment>
<evidence type="ECO:0000256" key="5">
    <source>
        <dbReference type="ARBA" id="ARBA00022839"/>
    </source>
</evidence>
<comment type="catalytic activity">
    <reaction evidence="6">
        <text>Exonucleolytic cleavage in either 5'- to 3'- or 3'- to 5'-direction to yield nucleoside 5'-phosphates.</text>
        <dbReference type="EC" id="3.1.11.6"/>
    </reaction>
</comment>
<gene>
    <name evidence="6" type="primary">xseB</name>
    <name evidence="7" type="ORF">C7I84_07930</name>
</gene>
<keyword evidence="8" id="KW-1185">Reference proteome</keyword>
<evidence type="ECO:0000313" key="7">
    <source>
        <dbReference type="EMBL" id="PSJ62528.1"/>
    </source>
</evidence>
<sequence>MAEEANTDIKAMSFEQALEALERIVDDLERGDVPLDQSIRIYERGEALKSHCDRLLKAAEDKVEKIRLSREGKPVGVEPLDGE</sequence>
<reference evidence="7 8" key="1">
    <citation type="submission" date="2018-03" db="EMBL/GenBank/DDBJ databases">
        <title>The draft genome of Mesorhizobium sp. 6GN-30.</title>
        <authorList>
            <person name="Liu L."/>
            <person name="Li L."/>
            <person name="Wang T."/>
            <person name="Zhang X."/>
            <person name="Liang L."/>
        </authorList>
    </citation>
    <scope>NUCLEOTIDE SEQUENCE [LARGE SCALE GENOMIC DNA]</scope>
    <source>
        <strain evidence="7 8">6GN30</strain>
    </source>
</reference>
<accession>A0A2P7SJ58</accession>
<comment type="function">
    <text evidence="6">Bidirectionally degrades single-stranded DNA into large acid-insoluble oligonucleotides, which are then degraded further into small acid-soluble oligonucleotides.</text>
</comment>
<dbReference type="HAMAP" id="MF_00337">
    <property type="entry name" value="Exonuc_7_S"/>
    <property type="match status" value="1"/>
</dbReference>
<keyword evidence="4 6" id="KW-0378">Hydrolase</keyword>
<comment type="subcellular location">
    <subcellularLocation>
        <location evidence="6">Cytoplasm</location>
    </subcellularLocation>
</comment>
<evidence type="ECO:0000256" key="4">
    <source>
        <dbReference type="ARBA" id="ARBA00022801"/>
    </source>
</evidence>
<dbReference type="InterPro" id="IPR037004">
    <property type="entry name" value="Exonuc_VII_ssu_sf"/>
</dbReference>
<dbReference type="GO" id="GO:0005829">
    <property type="term" value="C:cytosol"/>
    <property type="evidence" value="ECO:0007669"/>
    <property type="project" value="TreeGrafter"/>
</dbReference>
<dbReference type="GO" id="GO:0009318">
    <property type="term" value="C:exodeoxyribonuclease VII complex"/>
    <property type="evidence" value="ECO:0007669"/>
    <property type="project" value="UniProtKB-UniRule"/>
</dbReference>
<evidence type="ECO:0000256" key="2">
    <source>
        <dbReference type="ARBA" id="ARBA00022490"/>
    </source>
</evidence>
<comment type="caution">
    <text evidence="7">The sequence shown here is derived from an EMBL/GenBank/DDBJ whole genome shotgun (WGS) entry which is preliminary data.</text>
</comment>
<dbReference type="PANTHER" id="PTHR34137:SF1">
    <property type="entry name" value="EXODEOXYRIBONUCLEASE 7 SMALL SUBUNIT"/>
    <property type="match status" value="1"/>
</dbReference>
<dbReference type="Proteomes" id="UP000241229">
    <property type="component" value="Unassembled WGS sequence"/>
</dbReference>
<dbReference type="InterPro" id="IPR003761">
    <property type="entry name" value="Exonuc_VII_S"/>
</dbReference>
<protein>
    <recommendedName>
        <fullName evidence="6">Exodeoxyribonuclease 7 small subunit</fullName>
        <ecNumber evidence="6">3.1.11.6</ecNumber>
    </recommendedName>
    <alternativeName>
        <fullName evidence="6">Exodeoxyribonuclease VII small subunit</fullName>
        <shortName evidence="6">Exonuclease VII small subunit</shortName>
    </alternativeName>
</protein>
<keyword evidence="3 6" id="KW-0540">Nuclease</keyword>
<evidence type="ECO:0000256" key="1">
    <source>
        <dbReference type="ARBA" id="ARBA00009998"/>
    </source>
</evidence>
<dbReference type="Pfam" id="PF02609">
    <property type="entry name" value="Exonuc_VII_S"/>
    <property type="match status" value="1"/>
</dbReference>